<name>A0A2C9XWD1_9GAMM</name>
<comment type="caution">
    <text evidence="1">The sequence shown here is derived from an EMBL/GenBank/DDBJ whole genome shotgun (WGS) entry which is preliminary data.</text>
</comment>
<protein>
    <submittedName>
        <fullName evidence="1">Uncharacterized protein</fullName>
    </submittedName>
</protein>
<sequence>MINIHEIRSKQNIKSLFASVPQSLLIADRQSDPRNAYTDNALQANSIAINIGCLFFLVVKPKSEQISYISQRYSKDDTNIVLIKIYD</sequence>
<dbReference type="AlphaFoldDB" id="A0A2C9XWD1"/>
<dbReference type="RefSeq" id="WP_086319953.1">
    <property type="nucleotide sequence ID" value="NZ_NASD01000020.1"/>
</dbReference>
<evidence type="ECO:0000313" key="1">
    <source>
        <dbReference type="EMBL" id="OTQ53154.1"/>
    </source>
</evidence>
<gene>
    <name evidence="1" type="ORF">B6D06_01360</name>
</gene>
<dbReference type="OrthoDB" id="9907202at2"/>
<organism evidence="1 2">
    <name type="scientific">Gilliamella apis</name>
    <dbReference type="NCBI Taxonomy" id="1970738"/>
    <lineage>
        <taxon>Bacteria</taxon>
        <taxon>Pseudomonadati</taxon>
        <taxon>Pseudomonadota</taxon>
        <taxon>Gammaproteobacteria</taxon>
        <taxon>Orbales</taxon>
        <taxon>Orbaceae</taxon>
        <taxon>Gilliamella</taxon>
    </lineage>
</organism>
<dbReference type="Proteomes" id="UP000194968">
    <property type="component" value="Unassembled WGS sequence"/>
</dbReference>
<proteinExistence type="predicted"/>
<accession>A0A2C9XWD1</accession>
<dbReference type="EMBL" id="NASK01000066">
    <property type="protein sequence ID" value="OTQ53154.1"/>
    <property type="molecule type" value="Genomic_DNA"/>
</dbReference>
<reference evidence="1 2" key="1">
    <citation type="submission" date="2017-03" db="EMBL/GenBank/DDBJ databases">
        <title>Comparative genomics of honeybee gut symbionts reveal geographically distinct and subgroup specific antibiotic resistance.</title>
        <authorList>
            <person name="Ludvigsen J."/>
            <person name="Porcellato D."/>
            <person name="Labee-Lund T.M."/>
            <person name="Amdam G.V."/>
            <person name="Rudi K."/>
        </authorList>
    </citation>
    <scope>NUCLEOTIDE SEQUENCE [LARGE SCALE GENOMIC DNA]</scope>
    <source>
        <strain evidence="1 2">A-4-12</strain>
    </source>
</reference>
<evidence type="ECO:0000313" key="2">
    <source>
        <dbReference type="Proteomes" id="UP000194968"/>
    </source>
</evidence>